<protein>
    <recommendedName>
        <fullName evidence="6">MYND-type domain-containing protein</fullName>
    </recommendedName>
</protein>
<dbReference type="AlphaFoldDB" id="A0AA40EUV0"/>
<feature type="region of interest" description="Disordered" evidence="5">
    <location>
        <begin position="1"/>
        <end position="45"/>
    </location>
</feature>
<dbReference type="PROSITE" id="PS01360">
    <property type="entry name" value="ZF_MYND_1"/>
    <property type="match status" value="1"/>
</dbReference>
<dbReference type="SUPFAM" id="SSF144232">
    <property type="entry name" value="HIT/MYND zinc finger-like"/>
    <property type="match status" value="1"/>
</dbReference>
<accession>A0AA40EUV0</accession>
<dbReference type="GO" id="GO:0008270">
    <property type="term" value="F:zinc ion binding"/>
    <property type="evidence" value="ECO:0007669"/>
    <property type="project" value="UniProtKB-KW"/>
</dbReference>
<feature type="compositionally biased region" description="Polar residues" evidence="5">
    <location>
        <begin position="26"/>
        <end position="40"/>
    </location>
</feature>
<evidence type="ECO:0000256" key="2">
    <source>
        <dbReference type="ARBA" id="ARBA00022771"/>
    </source>
</evidence>
<name>A0AA40EUV0_9PEZI</name>
<dbReference type="Gene3D" id="6.10.140.2220">
    <property type="match status" value="1"/>
</dbReference>
<feature type="compositionally biased region" description="Basic residues" evidence="5">
    <location>
        <begin position="1"/>
        <end position="20"/>
    </location>
</feature>
<evidence type="ECO:0000313" key="7">
    <source>
        <dbReference type="EMBL" id="KAK0745910.1"/>
    </source>
</evidence>
<proteinExistence type="predicted"/>
<evidence type="ECO:0000313" key="8">
    <source>
        <dbReference type="Proteomes" id="UP001172155"/>
    </source>
</evidence>
<dbReference type="EMBL" id="JAUKUD010000004">
    <property type="protein sequence ID" value="KAK0745910.1"/>
    <property type="molecule type" value="Genomic_DNA"/>
</dbReference>
<dbReference type="Pfam" id="PF01753">
    <property type="entry name" value="zf-MYND"/>
    <property type="match status" value="1"/>
</dbReference>
<dbReference type="Proteomes" id="UP001172155">
    <property type="component" value="Unassembled WGS sequence"/>
</dbReference>
<evidence type="ECO:0000256" key="5">
    <source>
        <dbReference type="SAM" id="MobiDB-lite"/>
    </source>
</evidence>
<evidence type="ECO:0000256" key="4">
    <source>
        <dbReference type="PROSITE-ProRule" id="PRU00134"/>
    </source>
</evidence>
<evidence type="ECO:0000259" key="6">
    <source>
        <dbReference type="PROSITE" id="PS50865"/>
    </source>
</evidence>
<feature type="domain" description="MYND-type" evidence="6">
    <location>
        <begin position="93"/>
        <end position="129"/>
    </location>
</feature>
<organism evidence="7 8">
    <name type="scientific">Schizothecium vesticola</name>
    <dbReference type="NCBI Taxonomy" id="314040"/>
    <lineage>
        <taxon>Eukaryota</taxon>
        <taxon>Fungi</taxon>
        <taxon>Dikarya</taxon>
        <taxon>Ascomycota</taxon>
        <taxon>Pezizomycotina</taxon>
        <taxon>Sordariomycetes</taxon>
        <taxon>Sordariomycetidae</taxon>
        <taxon>Sordariales</taxon>
        <taxon>Schizotheciaceae</taxon>
        <taxon>Schizothecium</taxon>
    </lineage>
</organism>
<dbReference type="InterPro" id="IPR002893">
    <property type="entry name" value="Znf_MYND"/>
</dbReference>
<dbReference type="PROSITE" id="PS50865">
    <property type="entry name" value="ZF_MYND_2"/>
    <property type="match status" value="1"/>
</dbReference>
<evidence type="ECO:0000256" key="3">
    <source>
        <dbReference type="ARBA" id="ARBA00022833"/>
    </source>
</evidence>
<comment type="caution">
    <text evidence="7">The sequence shown here is derived from an EMBL/GenBank/DDBJ whole genome shotgun (WGS) entry which is preliminary data.</text>
</comment>
<keyword evidence="2 4" id="KW-0863">Zinc-finger</keyword>
<keyword evidence="8" id="KW-1185">Reference proteome</keyword>
<evidence type="ECO:0000256" key="1">
    <source>
        <dbReference type="ARBA" id="ARBA00022723"/>
    </source>
</evidence>
<reference evidence="7" key="1">
    <citation type="submission" date="2023-06" db="EMBL/GenBank/DDBJ databases">
        <title>Genome-scale phylogeny and comparative genomics of the fungal order Sordariales.</title>
        <authorList>
            <consortium name="Lawrence Berkeley National Laboratory"/>
            <person name="Hensen N."/>
            <person name="Bonometti L."/>
            <person name="Westerberg I."/>
            <person name="Brannstrom I.O."/>
            <person name="Guillou S."/>
            <person name="Cros-Aarteil S."/>
            <person name="Calhoun S."/>
            <person name="Haridas S."/>
            <person name="Kuo A."/>
            <person name="Mondo S."/>
            <person name="Pangilinan J."/>
            <person name="Riley R."/>
            <person name="LaButti K."/>
            <person name="Andreopoulos B."/>
            <person name="Lipzen A."/>
            <person name="Chen C."/>
            <person name="Yanf M."/>
            <person name="Daum C."/>
            <person name="Ng V."/>
            <person name="Clum A."/>
            <person name="Steindorff A."/>
            <person name="Ohm R."/>
            <person name="Martin F."/>
            <person name="Silar P."/>
            <person name="Natvig D."/>
            <person name="Lalanne C."/>
            <person name="Gautier V."/>
            <person name="Ament-velasquez S.L."/>
            <person name="Kruys A."/>
            <person name="Hutchinson M.I."/>
            <person name="Powell A.J."/>
            <person name="Barry K."/>
            <person name="Miller A.N."/>
            <person name="Grigoriev I.V."/>
            <person name="Debuchy R."/>
            <person name="Gladieux P."/>
            <person name="Thoren M.H."/>
            <person name="Johannesson H."/>
        </authorList>
    </citation>
    <scope>NUCLEOTIDE SEQUENCE</scope>
    <source>
        <strain evidence="7">SMH3187-1</strain>
    </source>
</reference>
<keyword evidence="3" id="KW-0862">Zinc</keyword>
<gene>
    <name evidence="7" type="ORF">B0T18DRAFT_410425</name>
</gene>
<keyword evidence="1" id="KW-0479">Metal-binding</keyword>
<sequence length="551" mass="62537">MAKSKKARKKQSKTGKKKPSQHPVATPSTTQNGDSDSDSAATLVGDTGTSKLETSKLGTSKLGTVRLTLVLPPLKNRTLQAEALDQSAFSMYCNMCKLVATISCETCHLVSYCGQKCKDFDTKQHRKLCKCFIAGQQHSDDRRPSPEHRRLLHLQYHMDQPMLFWAKTNLSEAQDTDINGVEVTSKSLRRYMVDSGLQQDPDSEAYCRITLEEDPLSVLVVYSLKHPCQPGQPPRYLNKTVHGMSERVGWISPVMGPLIIFACARTPEGATRMVDLTPRDIRRVTAFFTFYREGNPCVQHAHHPFDIYPFLTGRAVMLFDGKDEYNVEMGVDSDSVTLQEVQIPVHSPHSSYPISLAFAIGLPWYIRRIAPMGTDAEYPSPTSMAMEKREWIQEWNSHSPLRWTRHVTYMDPNGPLLHRQRPFTSKKVLVTGSAVIFSGKLHHISVWYLWMFNNYMDDCLDRDIMPSEWGFKGFWEEHCTTPSPYDADEVLGSEDAFAPGKEGDDLRNAARENVARVWRAACQGYDRNKTLKMGRVEMCELEKWLRLTVSS</sequence>